<sequence>MDRQFADGHTPYVHDRCRTMASLMSSASSSYADSDVTSTYTGMDSTSSVSTAPHDPNGDNLIYPCYMREYLGCEEGFPSGQEEAWFEHVCDHMNHLFPVKTGCIFCDATFPASSMTPEDRKEAFHRRMMHIARHFRRWLEEQLDTWNLDRLMLNHLLHHQIVGQWVADMAEFVDTPEPAEEPLESGPVVRQGAASAWRARGLEDPEITQTCEFARGPHSRRKRRSKQGSAQEYFV</sequence>
<name>A0A9P9Y133_9HYPO</name>
<dbReference type="OrthoDB" id="409136at2759"/>
<dbReference type="Proteomes" id="UP001055219">
    <property type="component" value="Unassembled WGS sequence"/>
</dbReference>
<feature type="region of interest" description="Disordered" evidence="1">
    <location>
        <begin position="177"/>
        <end position="235"/>
    </location>
</feature>
<keyword evidence="3" id="KW-1185">Reference proteome</keyword>
<evidence type="ECO:0000313" key="2">
    <source>
        <dbReference type="EMBL" id="KAI6781541.1"/>
    </source>
</evidence>
<dbReference type="EMBL" id="JAGIXG020000021">
    <property type="protein sequence ID" value="KAI6781541.1"/>
    <property type="molecule type" value="Genomic_DNA"/>
</dbReference>
<dbReference type="GeneID" id="75828022"/>
<reference evidence="2" key="1">
    <citation type="journal article" date="2021" name="J Fungi (Basel)">
        <title>Genomic and Metabolomic Analyses of the Marine Fungus Emericellopsis cladophorae: Insights into Saltwater Adaptability Mechanisms and Its Biosynthetic Potential.</title>
        <authorList>
            <person name="Goncalves M.F.M."/>
            <person name="Hilario S."/>
            <person name="Van de Peer Y."/>
            <person name="Esteves A.C."/>
            <person name="Alves A."/>
        </authorList>
    </citation>
    <scope>NUCLEOTIDE SEQUENCE</scope>
    <source>
        <strain evidence="2">MUM 19.33</strain>
    </source>
</reference>
<evidence type="ECO:0000313" key="3">
    <source>
        <dbReference type="Proteomes" id="UP001055219"/>
    </source>
</evidence>
<comment type="caution">
    <text evidence="2">The sequence shown here is derived from an EMBL/GenBank/DDBJ whole genome shotgun (WGS) entry which is preliminary data.</text>
</comment>
<protein>
    <submittedName>
        <fullName evidence="2">Uncharacterized protein</fullName>
    </submittedName>
</protein>
<evidence type="ECO:0000256" key="1">
    <source>
        <dbReference type="SAM" id="MobiDB-lite"/>
    </source>
</evidence>
<organism evidence="2 3">
    <name type="scientific">Emericellopsis cladophorae</name>
    <dbReference type="NCBI Taxonomy" id="2686198"/>
    <lineage>
        <taxon>Eukaryota</taxon>
        <taxon>Fungi</taxon>
        <taxon>Dikarya</taxon>
        <taxon>Ascomycota</taxon>
        <taxon>Pezizomycotina</taxon>
        <taxon>Sordariomycetes</taxon>
        <taxon>Hypocreomycetidae</taxon>
        <taxon>Hypocreales</taxon>
        <taxon>Bionectriaceae</taxon>
        <taxon>Emericellopsis</taxon>
    </lineage>
</organism>
<reference evidence="2" key="2">
    <citation type="submission" date="2022-07" db="EMBL/GenBank/DDBJ databases">
        <authorList>
            <person name="Goncalves M.F.M."/>
            <person name="Hilario S."/>
            <person name="Van De Peer Y."/>
            <person name="Esteves A.C."/>
            <person name="Alves A."/>
        </authorList>
    </citation>
    <scope>NUCLEOTIDE SEQUENCE</scope>
    <source>
        <strain evidence="2">MUM 19.33</strain>
    </source>
</reference>
<proteinExistence type="predicted"/>
<dbReference type="RefSeq" id="XP_051362397.1">
    <property type="nucleotide sequence ID" value="XM_051506389.1"/>
</dbReference>
<accession>A0A9P9Y133</accession>
<gene>
    <name evidence="2" type="ORF">J7T54_001504</name>
</gene>
<dbReference type="AlphaFoldDB" id="A0A9P9Y133"/>
<feature type="compositionally biased region" description="Basic residues" evidence="1">
    <location>
        <begin position="217"/>
        <end position="226"/>
    </location>
</feature>